<dbReference type="PANTHER" id="PTHR47526:SF3">
    <property type="entry name" value="PHD-TYPE DOMAIN-CONTAINING PROTEIN"/>
    <property type="match status" value="1"/>
</dbReference>
<dbReference type="InterPro" id="IPR019080">
    <property type="entry name" value="YqaJ_viral_recombinase"/>
</dbReference>
<dbReference type="SUPFAM" id="SSF52980">
    <property type="entry name" value="Restriction endonuclease-like"/>
    <property type="match status" value="1"/>
</dbReference>
<feature type="domain" description="YqaJ viral recombinase" evidence="2">
    <location>
        <begin position="194"/>
        <end position="309"/>
    </location>
</feature>
<dbReference type="Gene3D" id="3.90.320.10">
    <property type="match status" value="1"/>
</dbReference>
<feature type="non-terminal residue" evidence="3">
    <location>
        <position position="1"/>
    </location>
</feature>
<reference evidence="3" key="1">
    <citation type="journal article" date="2017" name="Ticks Tick Borne Dis.">
        <title>An insight into the sialome of Hyalomma excavatum.</title>
        <authorList>
            <person name="Ribeiro J.M."/>
            <person name="Slovak M."/>
            <person name="Francischetti I.M."/>
        </authorList>
    </citation>
    <scope>NUCLEOTIDE SEQUENCE</scope>
    <source>
        <strain evidence="3">Samish</strain>
        <tissue evidence="3">Salivary glands</tissue>
    </source>
</reference>
<dbReference type="EMBL" id="GEFH01000450">
    <property type="protein sequence ID" value="JAP68131.1"/>
    <property type="molecule type" value="mRNA"/>
</dbReference>
<dbReference type="CDD" id="cd22343">
    <property type="entry name" value="PDDEXK_lambda_exonuclease-like"/>
    <property type="match status" value="1"/>
</dbReference>
<protein>
    <recommendedName>
        <fullName evidence="2">YqaJ viral recombinase domain-containing protein</fullName>
    </recommendedName>
</protein>
<feature type="compositionally biased region" description="Basic and acidic residues" evidence="1">
    <location>
        <begin position="85"/>
        <end position="96"/>
    </location>
</feature>
<sequence>HKCKHMVALLLHINARETFDILSSTDLPQLWGKELKTSIKEKYAPRKVVDLSCSKKVNNIHVELPSEDILKRLLHGLPYSSTAFRHSESRNHKHTAEAASSPSTSGKEACSAADTANTSTVSNEHCSDVEISEQHKEVPSEVRPPALTEAVIKAVEAGALSTEDIYLRLQQTYTQSNIQTITHLTREQADSQYWMLYRKGLITASIAYSVYTRVHTLKTKMGPHDVRSLLKSVLREQTVQTPAMSRGIMLERTAKDFYLATTTHQNVKLESMGLVIFKEHPCIRASPDGLVTCNCCVARVLEVKCPVNLERFRSSQN</sequence>
<feature type="region of interest" description="Disordered" evidence="1">
    <location>
        <begin position="85"/>
        <end position="124"/>
    </location>
</feature>
<evidence type="ECO:0000313" key="3">
    <source>
        <dbReference type="EMBL" id="JAP68131.1"/>
    </source>
</evidence>
<dbReference type="AlphaFoldDB" id="A0A131XRD9"/>
<feature type="compositionally biased region" description="Polar residues" evidence="1">
    <location>
        <begin position="114"/>
        <end position="124"/>
    </location>
</feature>
<evidence type="ECO:0000259" key="2">
    <source>
        <dbReference type="Pfam" id="PF09588"/>
    </source>
</evidence>
<accession>A0A131XRD9</accession>
<organism evidence="3">
    <name type="scientific">Hyalomma excavatum</name>
    <dbReference type="NCBI Taxonomy" id="257692"/>
    <lineage>
        <taxon>Eukaryota</taxon>
        <taxon>Metazoa</taxon>
        <taxon>Ecdysozoa</taxon>
        <taxon>Arthropoda</taxon>
        <taxon>Chelicerata</taxon>
        <taxon>Arachnida</taxon>
        <taxon>Acari</taxon>
        <taxon>Parasitiformes</taxon>
        <taxon>Ixodida</taxon>
        <taxon>Ixodoidea</taxon>
        <taxon>Ixodidae</taxon>
        <taxon>Hyalomminae</taxon>
        <taxon>Hyalomma</taxon>
    </lineage>
</organism>
<dbReference type="Pfam" id="PF09588">
    <property type="entry name" value="YqaJ"/>
    <property type="match status" value="1"/>
</dbReference>
<name>A0A131XRD9_9ACAR</name>
<dbReference type="GO" id="GO:0006281">
    <property type="term" value="P:DNA repair"/>
    <property type="evidence" value="ECO:0007669"/>
    <property type="project" value="UniProtKB-ARBA"/>
</dbReference>
<dbReference type="InterPro" id="IPR011335">
    <property type="entry name" value="Restrct_endonuc-II-like"/>
</dbReference>
<dbReference type="InterPro" id="IPR011604">
    <property type="entry name" value="PDDEXK-like_dom_sf"/>
</dbReference>
<proteinExistence type="evidence at transcript level"/>
<dbReference type="PANTHER" id="PTHR47526">
    <property type="entry name" value="ATP-DEPENDENT DNA HELICASE"/>
    <property type="match status" value="1"/>
</dbReference>
<evidence type="ECO:0000256" key="1">
    <source>
        <dbReference type="SAM" id="MobiDB-lite"/>
    </source>
</evidence>